<evidence type="ECO:0000313" key="3">
    <source>
        <dbReference type="Proteomes" id="UP000681162"/>
    </source>
</evidence>
<evidence type="ECO:0000256" key="1">
    <source>
        <dbReference type="SAM" id="Phobius"/>
    </source>
</evidence>
<feature type="transmembrane region" description="Helical" evidence="1">
    <location>
        <begin position="112"/>
        <end position="129"/>
    </location>
</feature>
<sequence length="132" mass="15176">MNKSKGYLYYLIWIIGALLLVYYGNRFVSMMEQNFDSVLKVSYSLIGNILYGLALGAYLSMLGGLPKRRSFQRPLFFFVFLPTLLLVIYPILSIYFKMPYGSLYIQLTAQEGYFYITALCGLTMMKSLFGSK</sequence>
<accession>A0A920CDM3</accession>
<feature type="transmembrane region" description="Helical" evidence="1">
    <location>
        <begin position="75"/>
        <end position="92"/>
    </location>
</feature>
<keyword evidence="1" id="KW-0812">Transmembrane</keyword>
<feature type="transmembrane region" description="Helical" evidence="1">
    <location>
        <begin position="45"/>
        <end position="63"/>
    </location>
</feature>
<proteinExistence type="predicted"/>
<keyword evidence="1" id="KW-0472">Membrane</keyword>
<comment type="caution">
    <text evidence="2">The sequence shown here is derived from an EMBL/GenBank/DDBJ whole genome shotgun (WGS) entry which is preliminary data.</text>
</comment>
<dbReference type="AlphaFoldDB" id="A0A920CDM3"/>
<protein>
    <submittedName>
        <fullName evidence="2">Uncharacterized protein</fullName>
    </submittedName>
</protein>
<name>A0A920CDM3_9BACL</name>
<reference evidence="2 3" key="1">
    <citation type="submission" date="2021-03" db="EMBL/GenBank/DDBJ databases">
        <title>Antimicrobial resistance genes in bacteria isolated from Japanese honey, and their potential for conferring macrolide and lincosamide resistance in the American foulbrood pathogen Paenibacillus larvae.</title>
        <authorList>
            <person name="Okamoto M."/>
            <person name="Kumagai M."/>
            <person name="Kanamori H."/>
            <person name="Takamatsu D."/>
        </authorList>
    </citation>
    <scope>NUCLEOTIDE SEQUENCE [LARGE SCALE GENOMIC DNA]</scope>
    <source>
        <strain evidence="2 3">J41TS12</strain>
    </source>
</reference>
<dbReference type="Proteomes" id="UP000681162">
    <property type="component" value="Unassembled WGS sequence"/>
</dbReference>
<organism evidence="2 3">
    <name type="scientific">Paenibacillus antibioticophila</name>
    <dbReference type="NCBI Taxonomy" id="1274374"/>
    <lineage>
        <taxon>Bacteria</taxon>
        <taxon>Bacillati</taxon>
        <taxon>Bacillota</taxon>
        <taxon>Bacilli</taxon>
        <taxon>Bacillales</taxon>
        <taxon>Paenibacillaceae</taxon>
        <taxon>Paenibacillus</taxon>
    </lineage>
</organism>
<evidence type="ECO:0000313" key="2">
    <source>
        <dbReference type="EMBL" id="GIO36026.1"/>
    </source>
</evidence>
<dbReference type="RefSeq" id="WP_212938411.1">
    <property type="nucleotide sequence ID" value="NZ_BORR01000003.1"/>
</dbReference>
<gene>
    <name evidence="2" type="ORF">J41TS12_08870</name>
</gene>
<dbReference type="EMBL" id="BORR01000003">
    <property type="protein sequence ID" value="GIO36026.1"/>
    <property type="molecule type" value="Genomic_DNA"/>
</dbReference>
<keyword evidence="3" id="KW-1185">Reference proteome</keyword>
<feature type="transmembrane region" description="Helical" evidence="1">
    <location>
        <begin position="7"/>
        <end position="25"/>
    </location>
</feature>
<keyword evidence="1" id="KW-1133">Transmembrane helix</keyword>